<evidence type="ECO:0000313" key="2">
    <source>
        <dbReference type="EMBL" id="KGO96427.1"/>
    </source>
</evidence>
<protein>
    <recommendedName>
        <fullName evidence="4">TonB-dependent receptor plug domain-containing protein</fullName>
    </recommendedName>
</protein>
<dbReference type="PATRIC" id="fig|1107311.3.peg.1472"/>
<reference evidence="3" key="1">
    <citation type="submission" date="2013-09" db="EMBL/GenBank/DDBJ databases">
        <authorList>
            <person name="Zeng Z."/>
            <person name="Chen C."/>
        </authorList>
    </citation>
    <scope>NUCLEOTIDE SEQUENCE [LARGE SCALE GENOMIC DNA]</scope>
    <source>
        <strain evidence="3">DK69</strain>
    </source>
</reference>
<sequence length="792" mass="89889">MNLKKLVFLVIALTLQNSVFSQAEINQSHEKINDALTEYFKLDRENIHLHLNKNIFLTSDEIWFKGYIIEKKNKKPYFLTSNVLISLFDEKGTKIKTHLFYAENSIFEGNIKLDENISTGKYYLQVFTNYMNNFSENESSVFEVKIINPKDGKTIPNSSIVNLKTLKTEFFPEGNVFLEGTSNTIAVKISDCNGNGISVKDGEILNPKGETITNFSTNALGYGKFEITQTKSELYKAVFKINDTKIEEKLPFPESSGITFSANNYTFENKTTLKIKTNSKSLDQYKNEPLTLVIQQDDYSSYVPFSFKDNNTEQLLALPNENFLNGINTLYLVDKNHKKVAERIIYKPLKFERNIDLKVIRKQNDSIVISGTSTILSGTLSVSVLPAGTKSLAEKKTIYNSFLLDNQLSEKSPDGNQLLSDFSKRKHYELDTYLMCQKSKYNWQTMLTSSPQKKFDFDNGLTIKGTINIPVNDKDSKVEINSLTSQLSELSPINEKNEFYFKNILVSDSTLVHFSLLDKKNRRIELKSAAQVLNNNRTFIKPFKTTQNNCPETTINNTENSSFHFPKIAKAIQLDTITIGTKEKKTQLKNLKRFNNAMAKGYKVTDADASRDILQYIAANGYDVSIQGLTVRIIGRRSTSFLGTKSPAIYIDDTPVPDFSWLLGYSMSRVDEIYINKSGYGGGMDAANGIIRIYTKKTFGSNPRTRINSQSFLVKNGFEKLKQFTNPKYTSYSDEGFVDFGTIHWEPNVETDENGIFKFSIPNYYVKTVKVVIEGIATDGQIISETKIIEIP</sequence>
<reference evidence="2 3" key="2">
    <citation type="journal article" date="2015" name="Stand. Genomic Sci.">
        <title>High quality draft genomic sequence of Flavobacterium enshiense DK69(T) and comparison among Flavobacterium genomes.</title>
        <authorList>
            <person name="Zeng Z."/>
            <person name="Chen C."/>
            <person name="Du H."/>
            <person name="Wang G."/>
            <person name="Li M."/>
        </authorList>
    </citation>
    <scope>NUCLEOTIDE SEQUENCE [LARGE SCALE GENOMIC DNA]</scope>
    <source>
        <strain evidence="2 3">DK69</strain>
    </source>
</reference>
<evidence type="ECO:0008006" key="4">
    <source>
        <dbReference type="Google" id="ProtNLM"/>
    </source>
</evidence>
<dbReference type="eggNOG" id="COG1629">
    <property type="taxonomic scope" value="Bacteria"/>
</dbReference>
<keyword evidence="1" id="KW-0732">Signal</keyword>
<organism evidence="2 3">
    <name type="scientific">Flavobacterium enshiense DK69</name>
    <dbReference type="NCBI Taxonomy" id="1107311"/>
    <lineage>
        <taxon>Bacteria</taxon>
        <taxon>Pseudomonadati</taxon>
        <taxon>Bacteroidota</taxon>
        <taxon>Flavobacteriia</taxon>
        <taxon>Flavobacteriales</taxon>
        <taxon>Flavobacteriaceae</taxon>
        <taxon>Flavobacterium</taxon>
    </lineage>
</organism>
<evidence type="ECO:0000313" key="3">
    <source>
        <dbReference type="Proteomes" id="UP000030149"/>
    </source>
</evidence>
<comment type="caution">
    <text evidence="2">The sequence shown here is derived from an EMBL/GenBank/DDBJ whole genome shotgun (WGS) entry which is preliminary data.</text>
</comment>
<dbReference type="OrthoDB" id="679547at2"/>
<feature type="signal peptide" evidence="1">
    <location>
        <begin position="1"/>
        <end position="23"/>
    </location>
</feature>
<keyword evidence="3" id="KW-1185">Reference proteome</keyword>
<accession>V6S9M2</accession>
<feature type="chain" id="PRO_5004750283" description="TonB-dependent receptor plug domain-containing protein" evidence="1">
    <location>
        <begin position="24"/>
        <end position="792"/>
    </location>
</feature>
<dbReference type="EMBL" id="JRLZ01000004">
    <property type="protein sequence ID" value="KGO96427.1"/>
    <property type="molecule type" value="Genomic_DNA"/>
</dbReference>
<dbReference type="Gene3D" id="2.60.40.1930">
    <property type="match status" value="1"/>
</dbReference>
<name>V6S9M2_9FLAO</name>
<gene>
    <name evidence="2" type="ORF">Q767_05840</name>
</gene>
<dbReference type="AlphaFoldDB" id="V6S9M2"/>
<evidence type="ECO:0000256" key="1">
    <source>
        <dbReference type="SAM" id="SignalP"/>
    </source>
</evidence>
<dbReference type="STRING" id="1107311.Q767_05840"/>
<proteinExistence type="predicted"/>
<dbReference type="RefSeq" id="WP_023573500.1">
    <property type="nucleotide sequence ID" value="NZ_AVCS01000009.1"/>
</dbReference>
<dbReference type="Proteomes" id="UP000030149">
    <property type="component" value="Unassembled WGS sequence"/>
</dbReference>